<keyword evidence="2" id="KW-1185">Reference proteome</keyword>
<dbReference type="AlphaFoldDB" id="A0A8B8A4U1"/>
<feature type="region of interest" description="Disordered" evidence="1">
    <location>
        <begin position="308"/>
        <end position="336"/>
    </location>
</feature>
<feature type="region of interest" description="Disordered" evidence="1">
    <location>
        <begin position="115"/>
        <end position="152"/>
    </location>
</feature>
<feature type="compositionally biased region" description="Acidic residues" evidence="1">
    <location>
        <begin position="135"/>
        <end position="144"/>
    </location>
</feature>
<evidence type="ECO:0000313" key="3">
    <source>
        <dbReference type="RefSeq" id="XP_022286185.1"/>
    </source>
</evidence>
<evidence type="ECO:0000256" key="1">
    <source>
        <dbReference type="SAM" id="MobiDB-lite"/>
    </source>
</evidence>
<accession>A0A8B8A4U1</accession>
<dbReference type="RefSeq" id="XP_022286185.1">
    <property type="nucleotide sequence ID" value="XM_022430477.1"/>
</dbReference>
<evidence type="ECO:0000313" key="2">
    <source>
        <dbReference type="Proteomes" id="UP000694844"/>
    </source>
</evidence>
<sequence>MNMNSVVNSLYQLDDTMSKQKTIEIKRVMRGALSMSRSTTGDNTFHVNKFASKGLEQQIKVLEKAKIQCRNGINSKKRTALRKFCLVFGKQKSMNDSIKELNELLTKAIENEECLGSRTHRDQENELEDIRSPEDIQEAEPEPEPEVKRSGMDPSQIRALMIKKQKGGTAGLEIKTNEQGITSMLLPKIDFGNSNMKLDEIDLDPETPKPQEDFWPLKDTKWVDSYIKDQREKHDQLFTKNILKTIQIGMTKTNPLHSFRLRAKLSDDPTEFLRQLTSAKTARPSTRQDLMRQIQTAKTVPTPRFIATARSSSKTRRDSEANTKFPPLTRSKTMIS</sequence>
<name>A0A8B8A4U1_CRAVI</name>
<dbReference type="GeneID" id="111099107"/>
<gene>
    <name evidence="3" type="primary">LOC111099107</name>
</gene>
<dbReference type="OrthoDB" id="6106191at2759"/>
<proteinExistence type="predicted"/>
<protein>
    <submittedName>
        <fullName evidence="3">Uncharacterized protein LOC111099107</fullName>
    </submittedName>
</protein>
<feature type="compositionally biased region" description="Basic and acidic residues" evidence="1">
    <location>
        <begin position="119"/>
        <end position="134"/>
    </location>
</feature>
<dbReference type="Proteomes" id="UP000694844">
    <property type="component" value="Chromosome 5"/>
</dbReference>
<reference evidence="3" key="1">
    <citation type="submission" date="2025-08" db="UniProtKB">
        <authorList>
            <consortium name="RefSeq"/>
        </authorList>
    </citation>
    <scope>IDENTIFICATION</scope>
    <source>
        <tissue evidence="3">Whole sample</tissue>
    </source>
</reference>
<dbReference type="KEGG" id="cvn:111099107"/>
<organism evidence="2 3">
    <name type="scientific">Crassostrea virginica</name>
    <name type="common">Eastern oyster</name>
    <dbReference type="NCBI Taxonomy" id="6565"/>
    <lineage>
        <taxon>Eukaryota</taxon>
        <taxon>Metazoa</taxon>
        <taxon>Spiralia</taxon>
        <taxon>Lophotrochozoa</taxon>
        <taxon>Mollusca</taxon>
        <taxon>Bivalvia</taxon>
        <taxon>Autobranchia</taxon>
        <taxon>Pteriomorphia</taxon>
        <taxon>Ostreida</taxon>
        <taxon>Ostreoidea</taxon>
        <taxon>Ostreidae</taxon>
        <taxon>Crassostrea</taxon>
    </lineage>
</organism>